<dbReference type="Proteomes" id="UP000027186">
    <property type="component" value="Plasmid AbAZ39_p4"/>
</dbReference>
<feature type="region of interest" description="Disordered" evidence="1">
    <location>
        <begin position="87"/>
        <end position="111"/>
    </location>
</feature>
<dbReference type="EMBL" id="CP007797">
    <property type="protein sequence ID" value="AIB16282.1"/>
    <property type="molecule type" value="Genomic_DNA"/>
</dbReference>
<keyword evidence="2" id="KW-1133">Transmembrane helix</keyword>
<evidence type="ECO:0000313" key="4">
    <source>
        <dbReference type="EMBL" id="PNQ99039.1"/>
    </source>
</evidence>
<dbReference type="Pfam" id="PF20554">
    <property type="entry name" value="DUF6766"/>
    <property type="match status" value="1"/>
</dbReference>
<accession>A0A060DU25</accession>
<keyword evidence="2" id="KW-0472">Membrane</keyword>
<dbReference type="Proteomes" id="UP000236268">
    <property type="component" value="Unassembled WGS sequence"/>
</dbReference>
<evidence type="ECO:0000313" key="5">
    <source>
        <dbReference type="Proteomes" id="UP000027186"/>
    </source>
</evidence>
<name>A0A060DU25_9PROT</name>
<geneLocation type="plasmid" evidence="4">
    <name>p6unnamed</name>
</geneLocation>
<keyword evidence="3" id="KW-0614">Plasmid</keyword>
<organism evidence="3 5">
    <name type="scientific">Azospirillum argentinense</name>
    <dbReference type="NCBI Taxonomy" id="2970906"/>
    <lineage>
        <taxon>Bacteria</taxon>
        <taxon>Pseudomonadati</taxon>
        <taxon>Pseudomonadota</taxon>
        <taxon>Alphaproteobacteria</taxon>
        <taxon>Rhodospirillales</taxon>
        <taxon>Azospirillaceae</taxon>
        <taxon>Azospirillum</taxon>
    </lineage>
</organism>
<dbReference type="RefSeq" id="WP_040138026.1">
    <property type="nucleotide sequence ID" value="NZ_CP007797.1"/>
</dbReference>
<evidence type="ECO:0000256" key="1">
    <source>
        <dbReference type="SAM" id="MobiDB-lite"/>
    </source>
</evidence>
<reference evidence="4 6" key="2">
    <citation type="submission" date="2018-01" db="EMBL/GenBank/DDBJ databases">
        <title>Whole genome sequence of Azospirillum brasilense REC3 isolated from strawberry roots.</title>
        <authorList>
            <person name="Fontana C.A."/>
            <person name="Salazar S.M."/>
            <person name="Bassi D."/>
            <person name="Puglisi E."/>
            <person name="Lovaisa N.C."/>
            <person name="Toffoli L.M."/>
            <person name="Pedraza R."/>
            <person name="Cocconcelli P.S."/>
        </authorList>
    </citation>
    <scope>NUCLEOTIDE SEQUENCE [LARGE SCALE GENOMIC DNA]</scope>
    <source>
        <strain evidence="4 6">REC3</strain>
        <plasmid evidence="4">p6unnamed</plasmid>
    </source>
</reference>
<evidence type="ECO:0000256" key="2">
    <source>
        <dbReference type="SAM" id="Phobius"/>
    </source>
</evidence>
<proteinExistence type="predicted"/>
<accession>A0A2K1G2Z1</accession>
<protein>
    <submittedName>
        <fullName evidence="3">Membrane protein</fullName>
    </submittedName>
</protein>
<feature type="transmembrane region" description="Helical" evidence="2">
    <location>
        <begin position="124"/>
        <end position="146"/>
    </location>
</feature>
<dbReference type="InterPro" id="IPR046657">
    <property type="entry name" value="DUF6766"/>
</dbReference>
<geneLocation type="plasmid" evidence="3 5">
    <name>AbAZ39_p4</name>
</geneLocation>
<sequence>MRRFLRDNGLSVALFGLFLVSIVGQVLAGWRALAEELRLHAQPPIGFLDYLTTGHFLSATFENWESEFLQMSVYVLLTAILVQKGSSESKKPGEANPEDEAPERRRGDPDAPWPVHRGGLLLRLYSHSLSIALVTLFVMSFVLHLAGSTRRSNEEAAWHHQPTKTMGETLADPEFWYESFQNWQSEFLSMGVLVVLGIYLRERGSPESKPVAAPNSETGD</sequence>
<keyword evidence="2" id="KW-0812">Transmembrane</keyword>
<dbReference type="KEGG" id="abq:ABAZ39_30990"/>
<dbReference type="OrthoDB" id="187863at2"/>
<reference evidence="3 5" key="1">
    <citation type="journal article" date="2014" name="Genome Announc.">
        <title>Complete Genome Sequence of the Model Rhizosphere Strain Azospirillum brasilense Az39, Successfully Applied in Agriculture.</title>
        <authorList>
            <person name="Rivera D."/>
            <person name="Revale S."/>
            <person name="Molina R."/>
            <person name="Gualpa J."/>
            <person name="Puente M."/>
            <person name="Maroniche G."/>
            <person name="Paris G."/>
            <person name="Baker D."/>
            <person name="Clavijo B."/>
            <person name="McLay K."/>
            <person name="Spaepen S."/>
            <person name="Perticari A."/>
            <person name="Vazquez M."/>
            <person name="Wisniewski-Dye F."/>
            <person name="Watkins C."/>
            <person name="Martinez-Abarca F."/>
            <person name="Vanderleyden J."/>
            <person name="Cassan F."/>
        </authorList>
    </citation>
    <scope>NUCLEOTIDE SEQUENCE [LARGE SCALE GENOMIC DNA]</scope>
    <source>
        <strain evidence="3 5">Az39</strain>
        <plasmid evidence="3">AbAZ39_p4</plasmid>
    </source>
</reference>
<evidence type="ECO:0000313" key="6">
    <source>
        <dbReference type="Proteomes" id="UP000236268"/>
    </source>
</evidence>
<dbReference type="AlphaFoldDB" id="A0A060DU25"/>
<dbReference type="EMBL" id="POWG01000008">
    <property type="protein sequence ID" value="PNQ99039.1"/>
    <property type="molecule type" value="Genomic_DNA"/>
</dbReference>
<gene>
    <name evidence="3" type="ORF">ABAZ39_30990</name>
    <name evidence="4" type="ORF">C1S70_09390</name>
</gene>
<evidence type="ECO:0000313" key="3">
    <source>
        <dbReference type="EMBL" id="AIB16282.1"/>
    </source>
</evidence>